<evidence type="ECO:0000259" key="1">
    <source>
        <dbReference type="PROSITE" id="PS50287"/>
    </source>
</evidence>
<accession>A0A543AQU0</accession>
<dbReference type="EMBL" id="VFOW01000001">
    <property type="protein sequence ID" value="TQL74942.1"/>
    <property type="molecule type" value="Genomic_DNA"/>
</dbReference>
<protein>
    <recommendedName>
        <fullName evidence="1">SRCR domain-containing protein</fullName>
    </recommendedName>
</protein>
<comment type="caution">
    <text evidence="2">The sequence shown here is derived from an EMBL/GenBank/DDBJ whole genome shotgun (WGS) entry which is preliminary data.</text>
</comment>
<dbReference type="GO" id="GO:0016020">
    <property type="term" value="C:membrane"/>
    <property type="evidence" value="ECO:0007669"/>
    <property type="project" value="InterPro"/>
</dbReference>
<dbReference type="Proteomes" id="UP000317043">
    <property type="component" value="Unassembled WGS sequence"/>
</dbReference>
<gene>
    <name evidence="2" type="ORF">FB566_0432</name>
</gene>
<name>A0A543AQU0_9ACTN</name>
<proteinExistence type="predicted"/>
<dbReference type="AlphaFoldDB" id="A0A543AQU0"/>
<keyword evidence="3" id="KW-1185">Reference proteome</keyword>
<dbReference type="PROSITE" id="PS50287">
    <property type="entry name" value="SRCR_2"/>
    <property type="match status" value="1"/>
</dbReference>
<evidence type="ECO:0000313" key="2">
    <source>
        <dbReference type="EMBL" id="TQL74942.1"/>
    </source>
</evidence>
<feature type="domain" description="SRCR" evidence="1">
    <location>
        <begin position="84"/>
        <end position="109"/>
    </location>
</feature>
<evidence type="ECO:0000313" key="3">
    <source>
        <dbReference type="Proteomes" id="UP000317043"/>
    </source>
</evidence>
<dbReference type="InParanoid" id="A0A543AQU0"/>
<dbReference type="InterPro" id="IPR001190">
    <property type="entry name" value="SRCR"/>
</dbReference>
<reference evidence="2 3" key="1">
    <citation type="submission" date="2019-06" db="EMBL/GenBank/DDBJ databases">
        <title>Sequencing the genomes of 1000 actinobacteria strains.</title>
        <authorList>
            <person name="Klenk H.-P."/>
        </authorList>
    </citation>
    <scope>NUCLEOTIDE SEQUENCE [LARGE SCALE GENOMIC DNA]</scope>
    <source>
        <strain evidence="2 3">DSM 45928</strain>
    </source>
</reference>
<organism evidence="2 3">
    <name type="scientific">Stackebrandtia endophytica</name>
    <dbReference type="NCBI Taxonomy" id="1496996"/>
    <lineage>
        <taxon>Bacteria</taxon>
        <taxon>Bacillati</taxon>
        <taxon>Actinomycetota</taxon>
        <taxon>Actinomycetes</taxon>
        <taxon>Glycomycetales</taxon>
        <taxon>Glycomycetaceae</taxon>
        <taxon>Stackebrandtia</taxon>
    </lineage>
</organism>
<sequence length="153" mass="16910">MSALCVAVCSGWNSETALSVSQATDVEQPGEFGTTGRSTIHKRLETVMDGTIRIRGLGVPRQHRVLSSVSDTELGRGSFLGHGFRVTRGASPDEARVEVYSRDRWWVMCRAIGISGTEYAFEWDRAWRRVGRPWRDGVEDAVAEILAGVRDAV</sequence>